<feature type="domain" description="VOC" evidence="1">
    <location>
        <begin position="4"/>
        <end position="128"/>
    </location>
</feature>
<name>A0ABX2F2E0_9PSEU</name>
<dbReference type="InterPro" id="IPR037523">
    <property type="entry name" value="VOC_core"/>
</dbReference>
<comment type="caution">
    <text evidence="2">The sequence shown here is derived from an EMBL/GenBank/DDBJ whole genome shotgun (WGS) entry which is preliminary data.</text>
</comment>
<organism evidence="2 3">
    <name type="scientific">Kibdelosporangium persicum</name>
    <dbReference type="NCBI Taxonomy" id="2698649"/>
    <lineage>
        <taxon>Bacteria</taxon>
        <taxon>Bacillati</taxon>
        <taxon>Actinomycetota</taxon>
        <taxon>Actinomycetes</taxon>
        <taxon>Pseudonocardiales</taxon>
        <taxon>Pseudonocardiaceae</taxon>
        <taxon>Kibdelosporangium</taxon>
    </lineage>
</organism>
<gene>
    <name evidence="2" type="ORF">GC106_22200</name>
</gene>
<dbReference type="EMBL" id="JAAATY010000005">
    <property type="protein sequence ID" value="NRN65010.1"/>
    <property type="molecule type" value="Genomic_DNA"/>
</dbReference>
<dbReference type="GO" id="GO:0016829">
    <property type="term" value="F:lyase activity"/>
    <property type="evidence" value="ECO:0007669"/>
    <property type="project" value="UniProtKB-KW"/>
</dbReference>
<dbReference type="PANTHER" id="PTHR36503">
    <property type="entry name" value="BLR2520 PROTEIN"/>
    <property type="match status" value="1"/>
</dbReference>
<proteinExistence type="predicted"/>
<evidence type="ECO:0000259" key="1">
    <source>
        <dbReference type="PROSITE" id="PS51819"/>
    </source>
</evidence>
<dbReference type="Pfam" id="PF00903">
    <property type="entry name" value="Glyoxalase"/>
    <property type="match status" value="1"/>
</dbReference>
<dbReference type="InterPro" id="IPR029068">
    <property type="entry name" value="Glyas_Bleomycin-R_OHBP_Dase"/>
</dbReference>
<accession>A0ABX2F2E0</accession>
<sequence>MPLQANVIMLGVQDVDRAKKFYAEGMGCRVKQEFPGFVRFELGDGSSDLALYGWDTVARDAGVSAEGSGFRGISLHFLVDSREAVDEVMRTAVASGATAVKEAAAAQWGGYDGHFSDPDGYLWKVVTAS</sequence>
<reference evidence="2 3" key="1">
    <citation type="submission" date="2020-01" db="EMBL/GenBank/DDBJ databases">
        <title>Kibdelosporangium persica a novel Actinomycetes from a hot desert in Iran.</title>
        <authorList>
            <person name="Safaei N."/>
            <person name="Zaburannyi N."/>
            <person name="Mueller R."/>
            <person name="Wink J."/>
        </authorList>
    </citation>
    <scope>NUCLEOTIDE SEQUENCE [LARGE SCALE GENOMIC DNA]</scope>
    <source>
        <strain evidence="2 3">4NS15</strain>
    </source>
</reference>
<protein>
    <submittedName>
        <fullName evidence="2">Lactoylglutathione lyase</fullName>
    </submittedName>
</protein>
<keyword evidence="2" id="KW-0456">Lyase</keyword>
<dbReference type="SUPFAM" id="SSF54593">
    <property type="entry name" value="Glyoxalase/Bleomycin resistance protein/Dihydroxybiphenyl dioxygenase"/>
    <property type="match status" value="1"/>
</dbReference>
<dbReference type="Proteomes" id="UP000763557">
    <property type="component" value="Unassembled WGS sequence"/>
</dbReference>
<dbReference type="Gene3D" id="3.10.180.10">
    <property type="entry name" value="2,3-Dihydroxybiphenyl 1,2-Dioxygenase, domain 1"/>
    <property type="match status" value="1"/>
</dbReference>
<evidence type="ECO:0000313" key="2">
    <source>
        <dbReference type="EMBL" id="NRN65010.1"/>
    </source>
</evidence>
<dbReference type="InterPro" id="IPR004360">
    <property type="entry name" value="Glyas_Fos-R_dOase_dom"/>
</dbReference>
<dbReference type="PANTHER" id="PTHR36503:SF1">
    <property type="entry name" value="BLR2520 PROTEIN"/>
    <property type="match status" value="1"/>
</dbReference>
<dbReference type="PROSITE" id="PS51819">
    <property type="entry name" value="VOC"/>
    <property type="match status" value="1"/>
</dbReference>
<keyword evidence="3" id="KW-1185">Reference proteome</keyword>
<evidence type="ECO:0000313" key="3">
    <source>
        <dbReference type="Proteomes" id="UP000763557"/>
    </source>
</evidence>